<dbReference type="NCBIfam" id="TIGR01513">
    <property type="entry name" value="NAPRTase_put"/>
    <property type="match status" value="1"/>
</dbReference>
<dbReference type="FunFam" id="3.20.20.70:FF:000076">
    <property type="entry name" value="Nicotinate phosphoribosyltransferase"/>
    <property type="match status" value="1"/>
</dbReference>
<dbReference type="PANTHER" id="PTHR11098:SF1">
    <property type="entry name" value="NICOTINATE PHOSPHORIBOSYLTRANSFERASE"/>
    <property type="match status" value="1"/>
</dbReference>
<keyword evidence="8 11" id="KW-0808">Transferase</keyword>
<dbReference type="InterPro" id="IPR036068">
    <property type="entry name" value="Nicotinate_pribotase-like_C"/>
</dbReference>
<evidence type="ECO:0000256" key="9">
    <source>
        <dbReference type="ARBA" id="ARBA00023426"/>
    </source>
</evidence>
<dbReference type="PANTHER" id="PTHR11098">
    <property type="entry name" value="NICOTINATE PHOSPHORIBOSYLTRANSFERASE"/>
    <property type="match status" value="1"/>
</dbReference>
<feature type="domain" description="Nicotinate/nicotinamide phosphoribosyltransferase" evidence="12">
    <location>
        <begin position="137"/>
        <end position="334"/>
    </location>
</feature>
<evidence type="ECO:0000256" key="1">
    <source>
        <dbReference type="ARBA" id="ARBA00004952"/>
    </source>
</evidence>
<dbReference type="Proteomes" id="UP001208570">
    <property type="component" value="Unassembled WGS sequence"/>
</dbReference>
<organism evidence="15 16">
    <name type="scientific">Paralvinella palmiformis</name>
    <dbReference type="NCBI Taxonomy" id="53620"/>
    <lineage>
        <taxon>Eukaryota</taxon>
        <taxon>Metazoa</taxon>
        <taxon>Spiralia</taxon>
        <taxon>Lophotrochozoa</taxon>
        <taxon>Annelida</taxon>
        <taxon>Polychaeta</taxon>
        <taxon>Sedentaria</taxon>
        <taxon>Canalipalpata</taxon>
        <taxon>Terebellida</taxon>
        <taxon>Terebelliformia</taxon>
        <taxon>Alvinellidae</taxon>
        <taxon>Paralvinella</taxon>
    </lineage>
</organism>
<dbReference type="InterPro" id="IPR007229">
    <property type="entry name" value="Nic_PRibTrfase-Fam"/>
</dbReference>
<evidence type="ECO:0000313" key="16">
    <source>
        <dbReference type="Proteomes" id="UP001208570"/>
    </source>
</evidence>
<evidence type="ECO:0000256" key="3">
    <source>
        <dbReference type="ARBA" id="ARBA00013236"/>
    </source>
</evidence>
<protein>
    <recommendedName>
        <fullName evidence="4 11">Nicotinate phosphoribosyltransferase</fullName>
        <ecNumber evidence="3 11">6.3.4.21</ecNumber>
    </recommendedName>
</protein>
<keyword evidence="5" id="KW-0597">Phosphoprotein</keyword>
<dbReference type="InterPro" id="IPR041619">
    <property type="entry name" value="NAPRTase_C"/>
</dbReference>
<dbReference type="Pfam" id="PF04095">
    <property type="entry name" value="NAPRTase"/>
    <property type="match status" value="1"/>
</dbReference>
<dbReference type="Pfam" id="PF17956">
    <property type="entry name" value="NAPRTase_C"/>
    <property type="match status" value="1"/>
</dbReference>
<dbReference type="GO" id="GO:0004516">
    <property type="term" value="F:nicotinate phosphoribosyltransferase activity"/>
    <property type="evidence" value="ECO:0007669"/>
    <property type="project" value="UniProtKB-UniRule"/>
</dbReference>
<dbReference type="InterPro" id="IPR040727">
    <property type="entry name" value="NAPRTase_N"/>
</dbReference>
<comment type="catalytic activity">
    <reaction evidence="10 11">
        <text>5-phospho-alpha-D-ribose 1-diphosphate + nicotinate + ATP + H2O = nicotinate beta-D-ribonucleotide + ADP + phosphate + diphosphate</text>
        <dbReference type="Rhea" id="RHEA:36163"/>
        <dbReference type="ChEBI" id="CHEBI:15377"/>
        <dbReference type="ChEBI" id="CHEBI:30616"/>
        <dbReference type="ChEBI" id="CHEBI:32544"/>
        <dbReference type="ChEBI" id="CHEBI:33019"/>
        <dbReference type="ChEBI" id="CHEBI:43474"/>
        <dbReference type="ChEBI" id="CHEBI:57502"/>
        <dbReference type="ChEBI" id="CHEBI:58017"/>
        <dbReference type="ChEBI" id="CHEBI:456216"/>
        <dbReference type="EC" id="6.3.4.21"/>
    </reaction>
</comment>
<evidence type="ECO:0000259" key="14">
    <source>
        <dbReference type="Pfam" id="PF17956"/>
    </source>
</evidence>
<name>A0AAD9MXN7_9ANNE</name>
<proteinExistence type="inferred from homology"/>
<evidence type="ECO:0000256" key="8">
    <source>
        <dbReference type="ARBA" id="ARBA00022679"/>
    </source>
</evidence>
<dbReference type="EMBL" id="JAODUP010000583">
    <property type="protein sequence ID" value="KAK2146769.1"/>
    <property type="molecule type" value="Genomic_DNA"/>
</dbReference>
<evidence type="ECO:0000259" key="13">
    <source>
        <dbReference type="Pfam" id="PF17767"/>
    </source>
</evidence>
<evidence type="ECO:0000256" key="4">
    <source>
        <dbReference type="ARBA" id="ARBA00021569"/>
    </source>
</evidence>
<evidence type="ECO:0000313" key="15">
    <source>
        <dbReference type="EMBL" id="KAK2146769.1"/>
    </source>
</evidence>
<dbReference type="GO" id="GO:0034355">
    <property type="term" value="P:NAD+ biosynthetic process via the salvage pathway"/>
    <property type="evidence" value="ECO:0007669"/>
    <property type="project" value="TreeGrafter"/>
</dbReference>
<evidence type="ECO:0000256" key="10">
    <source>
        <dbReference type="ARBA" id="ARBA00048668"/>
    </source>
</evidence>
<evidence type="ECO:0000256" key="6">
    <source>
        <dbReference type="ARBA" id="ARBA00022598"/>
    </source>
</evidence>
<dbReference type="SUPFAM" id="SSF51690">
    <property type="entry name" value="Nicotinate/Quinolinate PRTase C-terminal domain-like"/>
    <property type="match status" value="1"/>
</dbReference>
<keyword evidence="7 11" id="KW-0662">Pyridine nucleotide biosynthesis</keyword>
<comment type="similarity">
    <text evidence="2 11">Belongs to the NAPRTase family.</text>
</comment>
<accession>A0AAD9MXN7</accession>
<evidence type="ECO:0000259" key="12">
    <source>
        <dbReference type="Pfam" id="PF04095"/>
    </source>
</evidence>
<reference evidence="15" key="1">
    <citation type="journal article" date="2023" name="Mol. Biol. Evol.">
        <title>Third-Generation Sequencing Reveals the Adaptive Role of the Epigenome in Three Deep-Sea Polychaetes.</title>
        <authorList>
            <person name="Perez M."/>
            <person name="Aroh O."/>
            <person name="Sun Y."/>
            <person name="Lan Y."/>
            <person name="Juniper S.K."/>
            <person name="Young C.R."/>
            <person name="Angers B."/>
            <person name="Qian P.Y."/>
        </authorList>
    </citation>
    <scope>NUCLEOTIDE SEQUENCE</scope>
    <source>
        <strain evidence="15">P08H-3</strain>
    </source>
</reference>
<dbReference type="InterPro" id="IPR041525">
    <property type="entry name" value="N/Namide_PRibTrfase"/>
</dbReference>
<feature type="domain" description="Nicotinate phosphoribosyltransferase N-terminal" evidence="13">
    <location>
        <begin position="2"/>
        <end position="116"/>
    </location>
</feature>
<comment type="caution">
    <text evidence="15">The sequence shown here is derived from an EMBL/GenBank/DDBJ whole genome shotgun (WGS) entry which is preliminary data.</text>
</comment>
<evidence type="ECO:0000256" key="11">
    <source>
        <dbReference type="RuleBase" id="RU365100"/>
    </source>
</evidence>
<dbReference type="Gene3D" id="3.20.140.10">
    <property type="entry name" value="nicotinate phosphoribosyltransferase"/>
    <property type="match status" value="1"/>
</dbReference>
<evidence type="ECO:0000256" key="2">
    <source>
        <dbReference type="ARBA" id="ARBA00010897"/>
    </source>
</evidence>
<dbReference type="EC" id="6.3.4.21" evidence="3 11"/>
<dbReference type="GO" id="GO:0005829">
    <property type="term" value="C:cytosol"/>
    <property type="evidence" value="ECO:0007669"/>
    <property type="project" value="TreeGrafter"/>
</dbReference>
<comment type="function">
    <text evidence="9">Catalyzes the first step in the biosynthesis of NAD from nicotinic acid, the ATP-dependent synthesis of beta-nicotinate D-ribonucleotide from nicotinate and 5-phospho-D-ribose 1-phosphate. Helps prevent cellular oxidative stress via its role in NAD biosynthesis.</text>
</comment>
<dbReference type="InterPro" id="IPR006405">
    <property type="entry name" value="Nic_PRibTrfase_pncB"/>
</dbReference>
<dbReference type="NCBIfam" id="NF009131">
    <property type="entry name" value="PRK12484.1"/>
    <property type="match status" value="1"/>
</dbReference>
<dbReference type="AlphaFoldDB" id="A0AAD9MXN7"/>
<dbReference type="SUPFAM" id="SSF54675">
    <property type="entry name" value="Nicotinate/Quinolinate PRTase N-terminal domain-like"/>
    <property type="match status" value="1"/>
</dbReference>
<dbReference type="NCBIfam" id="NF006695">
    <property type="entry name" value="PRK09243.1-2"/>
    <property type="match status" value="1"/>
</dbReference>
<gene>
    <name evidence="15" type="ORF">LSH36_583g01009</name>
</gene>
<dbReference type="InterPro" id="IPR013785">
    <property type="entry name" value="Aldolase_TIM"/>
</dbReference>
<keyword evidence="6 11" id="KW-0436">Ligase</keyword>
<comment type="pathway">
    <text evidence="1 11">Cofactor biosynthesis; NAD(+) biosynthesis; nicotinate D-ribonucleotide from nicotinate: step 1/1.</text>
</comment>
<comment type="PTM">
    <text evidence="11">Transiently phosphorylated on a His residue during the reaction cycle. Phosphorylation strongly increases the affinity for substrates and increases the rate of nicotinate D-ribonucleotide production. Dephosphorylation regenerates the low-affinity form of the enzyme, leading to product release.</text>
</comment>
<keyword evidence="16" id="KW-1185">Reference proteome</keyword>
<dbReference type="PIRSF" id="PIRSF000484">
    <property type="entry name" value="NAPRT"/>
    <property type="match status" value="1"/>
</dbReference>
<evidence type="ECO:0000256" key="5">
    <source>
        <dbReference type="ARBA" id="ARBA00022553"/>
    </source>
</evidence>
<dbReference type="Gene3D" id="3.20.20.70">
    <property type="entry name" value="Aldolase class I"/>
    <property type="match status" value="1"/>
</dbReference>
<feature type="domain" description="Nicotinate phosphoribosyltransferase C-terminal" evidence="14">
    <location>
        <begin position="341"/>
        <end position="449"/>
    </location>
</feature>
<dbReference type="GO" id="GO:0016740">
    <property type="term" value="F:transferase activity"/>
    <property type="evidence" value="ECO:0007669"/>
    <property type="project" value="UniProtKB-KW"/>
</dbReference>
<dbReference type="CDD" id="cd01570">
    <property type="entry name" value="NAPRTase_A"/>
    <property type="match status" value="1"/>
</dbReference>
<evidence type="ECO:0000256" key="7">
    <source>
        <dbReference type="ARBA" id="ARBA00022642"/>
    </source>
</evidence>
<sequence length="456" mass="51555">MMMQACIREKMNIPVVFDMFYRKQPFGGGYAIFAGLSELLQILSQFSFSKDDIQYLRQLGNFEESFLNYLQEYHFSGDIWALTEGSLCFPSEPLIRIHTTLAEAQLIEGLVLNILNFQTLIATKTARMVYAAEGGKIIEFGLRRAQGFSGALWASRAAYIGGAMATSNVLAGKIYNIPVTGTMAHSWIMAFPNEQKAFQHYANVYPHSLTFLIDTYDTLQSGLPHSIQVAKKMRKQKIGIRLDSGDIEYLSREVRQQLNAAGLHSATITVSNELNEVIIHQLVQSHCPIDYWGVGTNLVTGGDSSSLGGVYKMVAKKINTIFVPTMKISDNPDKVSNPGIKQVYRFEDAQQFLADYIALHDESITPDHSYTLYHPSGDYRQFSISKYTHIIPLLSKVMQRGEICEPLPSLVNIREYVQQQLTKLDSTHKRIINPHIYKVSISEKLRYLKRSLLYHS</sequence>
<dbReference type="Pfam" id="PF17767">
    <property type="entry name" value="NAPRTase_N"/>
    <property type="match status" value="1"/>
</dbReference>